<feature type="compositionally biased region" description="Low complexity" evidence="2">
    <location>
        <begin position="142"/>
        <end position="163"/>
    </location>
</feature>
<dbReference type="InterPro" id="IPR027474">
    <property type="entry name" value="L-asparaginase_N"/>
</dbReference>
<evidence type="ECO:0000259" key="3">
    <source>
        <dbReference type="Pfam" id="PF00710"/>
    </source>
</evidence>
<dbReference type="InParanoid" id="A0A2K3DIB9"/>
<gene>
    <name evidence="5" type="ORF">CHLRE_08g385400v5</name>
</gene>
<feature type="region of interest" description="Disordered" evidence="2">
    <location>
        <begin position="140"/>
        <end position="168"/>
    </location>
</feature>
<dbReference type="InterPro" id="IPR037152">
    <property type="entry name" value="L-asparaginase_N_sf"/>
</dbReference>
<name>A0A2K3DIB9_CHLRE</name>
<dbReference type="Pfam" id="PF00710">
    <property type="entry name" value="Asparaginase"/>
    <property type="match status" value="1"/>
</dbReference>
<dbReference type="InterPro" id="IPR036152">
    <property type="entry name" value="Asp/glu_Ase-like_sf"/>
</dbReference>
<evidence type="ECO:0000313" key="5">
    <source>
        <dbReference type="EMBL" id="PNW80284.1"/>
    </source>
</evidence>
<dbReference type="InterPro" id="IPR027473">
    <property type="entry name" value="L-asparaginase_C"/>
</dbReference>
<evidence type="ECO:0000259" key="4">
    <source>
        <dbReference type="Pfam" id="PF17763"/>
    </source>
</evidence>
<keyword evidence="6" id="KW-1185">Reference proteome</keyword>
<dbReference type="EMBL" id="CM008969">
    <property type="protein sequence ID" value="PNW80284.1"/>
    <property type="molecule type" value="Genomic_DNA"/>
</dbReference>
<feature type="compositionally biased region" description="Gly residues" evidence="2">
    <location>
        <begin position="444"/>
        <end position="463"/>
    </location>
</feature>
<feature type="compositionally biased region" description="Acidic residues" evidence="2">
    <location>
        <begin position="381"/>
        <end position="392"/>
    </location>
</feature>
<evidence type="ECO:0000256" key="1">
    <source>
        <dbReference type="ARBA" id="ARBA00012920"/>
    </source>
</evidence>
<reference evidence="5 6" key="1">
    <citation type="journal article" date="2007" name="Science">
        <title>The Chlamydomonas genome reveals the evolution of key animal and plant functions.</title>
        <authorList>
            <person name="Merchant S.S."/>
            <person name="Prochnik S.E."/>
            <person name="Vallon O."/>
            <person name="Harris E.H."/>
            <person name="Karpowicz S.J."/>
            <person name="Witman G.B."/>
            <person name="Terry A."/>
            <person name="Salamov A."/>
            <person name="Fritz-Laylin L.K."/>
            <person name="Marechal-Drouard L."/>
            <person name="Marshall W.F."/>
            <person name="Qu L.H."/>
            <person name="Nelson D.R."/>
            <person name="Sanderfoot A.A."/>
            <person name="Spalding M.H."/>
            <person name="Kapitonov V.V."/>
            <person name="Ren Q."/>
            <person name="Ferris P."/>
            <person name="Lindquist E."/>
            <person name="Shapiro H."/>
            <person name="Lucas S.M."/>
            <person name="Grimwood J."/>
            <person name="Schmutz J."/>
            <person name="Cardol P."/>
            <person name="Cerutti H."/>
            <person name="Chanfreau G."/>
            <person name="Chen C.L."/>
            <person name="Cognat V."/>
            <person name="Croft M.T."/>
            <person name="Dent R."/>
            <person name="Dutcher S."/>
            <person name="Fernandez E."/>
            <person name="Fukuzawa H."/>
            <person name="Gonzalez-Ballester D."/>
            <person name="Gonzalez-Halphen D."/>
            <person name="Hallmann A."/>
            <person name="Hanikenne M."/>
            <person name="Hippler M."/>
            <person name="Inwood W."/>
            <person name="Jabbari K."/>
            <person name="Kalanon M."/>
            <person name="Kuras R."/>
            <person name="Lefebvre P.A."/>
            <person name="Lemaire S.D."/>
            <person name="Lobanov A.V."/>
            <person name="Lohr M."/>
            <person name="Manuell A."/>
            <person name="Meier I."/>
            <person name="Mets L."/>
            <person name="Mittag M."/>
            <person name="Mittelmeier T."/>
            <person name="Moroney J.V."/>
            <person name="Moseley J."/>
            <person name="Napoli C."/>
            <person name="Nedelcu A.M."/>
            <person name="Niyogi K."/>
            <person name="Novoselov S.V."/>
            <person name="Paulsen I.T."/>
            <person name="Pazour G."/>
            <person name="Purton S."/>
            <person name="Ral J.P."/>
            <person name="Riano-Pachon D.M."/>
            <person name="Riekhof W."/>
            <person name="Rymarquis L."/>
            <person name="Schroda M."/>
            <person name="Stern D."/>
            <person name="Umen J."/>
            <person name="Willows R."/>
            <person name="Wilson N."/>
            <person name="Zimmer S.L."/>
            <person name="Allmer J."/>
            <person name="Balk J."/>
            <person name="Bisova K."/>
            <person name="Chen C.J."/>
            <person name="Elias M."/>
            <person name="Gendler K."/>
            <person name="Hauser C."/>
            <person name="Lamb M.R."/>
            <person name="Ledford H."/>
            <person name="Long J.C."/>
            <person name="Minagawa J."/>
            <person name="Page M.D."/>
            <person name="Pan J."/>
            <person name="Pootakham W."/>
            <person name="Roje S."/>
            <person name="Rose A."/>
            <person name="Stahlberg E."/>
            <person name="Terauchi A.M."/>
            <person name="Yang P."/>
            <person name="Ball S."/>
            <person name="Bowler C."/>
            <person name="Dieckmann C.L."/>
            <person name="Gladyshev V.N."/>
            <person name="Green P."/>
            <person name="Jorgensen R."/>
            <person name="Mayfield S."/>
            <person name="Mueller-Roeber B."/>
            <person name="Rajamani S."/>
            <person name="Sayre R.T."/>
            <person name="Brokstein P."/>
            <person name="Dubchak I."/>
            <person name="Goodstein D."/>
            <person name="Hornick L."/>
            <person name="Huang Y.W."/>
            <person name="Jhaveri J."/>
            <person name="Luo Y."/>
            <person name="Martinez D."/>
            <person name="Ngau W.C."/>
            <person name="Otillar B."/>
            <person name="Poliakov A."/>
            <person name="Porter A."/>
            <person name="Szajkowski L."/>
            <person name="Werner G."/>
            <person name="Zhou K."/>
            <person name="Grigoriev I.V."/>
            <person name="Rokhsar D.S."/>
            <person name="Grossman A.R."/>
        </authorList>
    </citation>
    <scope>NUCLEOTIDE SEQUENCE [LARGE SCALE GENOMIC DNA]</scope>
    <source>
        <strain evidence="6">CC-503</strain>
    </source>
</reference>
<dbReference type="PRINTS" id="PR00139">
    <property type="entry name" value="ASNGLNASE"/>
</dbReference>
<feature type="compositionally biased region" description="Low complexity" evidence="2">
    <location>
        <begin position="82"/>
        <end position="95"/>
    </location>
</feature>
<organism evidence="5 6">
    <name type="scientific">Chlamydomonas reinhardtii</name>
    <name type="common">Chlamydomonas smithii</name>
    <dbReference type="NCBI Taxonomy" id="3055"/>
    <lineage>
        <taxon>Eukaryota</taxon>
        <taxon>Viridiplantae</taxon>
        <taxon>Chlorophyta</taxon>
        <taxon>core chlorophytes</taxon>
        <taxon>Chlorophyceae</taxon>
        <taxon>CS clade</taxon>
        <taxon>Chlamydomonadales</taxon>
        <taxon>Chlamydomonadaceae</taxon>
        <taxon>Chlamydomonas</taxon>
    </lineage>
</organism>
<dbReference type="Gene3D" id="3.40.50.1170">
    <property type="entry name" value="L-asparaginase, N-terminal domain"/>
    <property type="match status" value="1"/>
</dbReference>
<feature type="region of interest" description="Disordered" evidence="2">
    <location>
        <begin position="50"/>
        <end position="99"/>
    </location>
</feature>
<dbReference type="PROSITE" id="PS51732">
    <property type="entry name" value="ASN_GLN_ASE_3"/>
    <property type="match status" value="1"/>
</dbReference>
<dbReference type="Pfam" id="PF17763">
    <property type="entry name" value="Asparaginase_C"/>
    <property type="match status" value="1"/>
</dbReference>
<dbReference type="Gene3D" id="3.40.50.40">
    <property type="match status" value="1"/>
</dbReference>
<evidence type="ECO:0000256" key="2">
    <source>
        <dbReference type="SAM" id="MobiDB-lite"/>
    </source>
</evidence>
<feature type="compositionally biased region" description="Low complexity" evidence="2">
    <location>
        <begin position="50"/>
        <end position="61"/>
    </location>
</feature>
<dbReference type="GeneID" id="5719790"/>
<dbReference type="STRING" id="3055.A0A2K3DIB9"/>
<dbReference type="GO" id="GO:0004067">
    <property type="term" value="F:asparaginase activity"/>
    <property type="evidence" value="ECO:0000318"/>
    <property type="project" value="GO_Central"/>
</dbReference>
<feature type="domain" description="L-asparaginase N-terminal" evidence="3">
    <location>
        <begin position="182"/>
        <end position="288"/>
    </location>
</feature>
<dbReference type="AlphaFoldDB" id="A0A2K3DIB9"/>
<dbReference type="OrthoDB" id="542841at2759"/>
<dbReference type="GO" id="GO:0042597">
    <property type="term" value="C:periplasmic space"/>
    <property type="evidence" value="ECO:0000318"/>
    <property type="project" value="GO_Central"/>
</dbReference>
<protein>
    <recommendedName>
        <fullName evidence="1">asparaginase</fullName>
        <ecNumber evidence="1">3.5.1.1</ecNumber>
    </recommendedName>
</protein>
<accession>A0A2K3DIB9</accession>
<dbReference type="SUPFAM" id="SSF53774">
    <property type="entry name" value="Glutaminase/Asparaginase"/>
    <property type="match status" value="2"/>
</dbReference>
<feature type="region of interest" description="Disordered" evidence="2">
    <location>
        <begin position="429"/>
        <end position="464"/>
    </location>
</feature>
<dbReference type="GO" id="GO:0006530">
    <property type="term" value="P:L-asparagine catabolic process"/>
    <property type="evidence" value="ECO:0000318"/>
    <property type="project" value="GO_Central"/>
</dbReference>
<dbReference type="Gramene" id="PNW80284">
    <property type="protein sequence ID" value="PNW80284"/>
    <property type="gene ID" value="CHLRE_08g385400v5"/>
</dbReference>
<dbReference type="PANTHER" id="PTHR43828">
    <property type="entry name" value="ASPARAGINASE"/>
    <property type="match status" value="1"/>
</dbReference>
<feature type="region of interest" description="Disordered" evidence="2">
    <location>
        <begin position="376"/>
        <end position="396"/>
    </location>
</feature>
<dbReference type="InterPro" id="IPR006034">
    <property type="entry name" value="Asparaginase/glutaminase-like"/>
</dbReference>
<dbReference type="RefSeq" id="XP_042922357.1">
    <property type="nucleotide sequence ID" value="XM_043065356.1"/>
</dbReference>
<dbReference type="SMART" id="SM00870">
    <property type="entry name" value="Asparaginase"/>
    <property type="match status" value="1"/>
</dbReference>
<dbReference type="InterPro" id="IPR040919">
    <property type="entry name" value="Asparaginase_C"/>
</dbReference>
<feature type="compositionally biased region" description="Gly residues" evidence="2">
    <location>
        <begin position="62"/>
        <end position="81"/>
    </location>
</feature>
<dbReference type="Proteomes" id="UP000006906">
    <property type="component" value="Chromosome 8"/>
</dbReference>
<evidence type="ECO:0000313" key="6">
    <source>
        <dbReference type="Proteomes" id="UP000006906"/>
    </source>
</evidence>
<dbReference type="GO" id="GO:0005634">
    <property type="term" value="C:nucleus"/>
    <property type="evidence" value="ECO:0007669"/>
    <property type="project" value="UniProtKB-ARBA"/>
</dbReference>
<dbReference type="GO" id="GO:0010468">
    <property type="term" value="P:regulation of gene expression"/>
    <property type="evidence" value="ECO:0007669"/>
    <property type="project" value="UniProtKB-ARBA"/>
</dbReference>
<sequence length="575" mass="58075">MHLVFISTGGTIFQKVDPSTGAMACSLGLFDVLQPQWLQQLQAQQQQRRQAWQQRQQQQQQQGGGAGPTGLPGGQAAGGGPAERQAWPPGGCAARPAPPPVALQSWSHVDLRARSGAELGFETVFAARDAVRQQLQLHRPDQAPGQEQGQDEGQAQGGTVAAGPGSGPGGVGVVKGRGGVCFVLVTGTDTLEEFAFSLDLLLGLELAAAGCPLVVTGAMKPYDIEGYDGAANLQQAVQVALCPAAARWGVLVCLNDCVQAARWAAKADSQLMGAFRSPQPGGAVAQVRKGGAVAQVRKGGAVAQVRKGGAVAQVRKGGAVAQVRKGGAVAQVRKGGAVAQVRKGGAVAQVRKGGAVAQVRKGGAVAQVREGRVRFYCGPPDDGDDDGDEDDGGLSVRDPRFAALTAADVAPWSRVGIWTTGVSGFIPQELLRPPPPPPLPVNVTGGGGPEGAGAGPKAGGPGGAAAEASCGGGGLVGLVVAAPGTGSLSAALTEQLAAAAAHLPVVLVSRCGCGANADEHYYRGSGSKYSRRGLLLRGFPHCTPLQARVLLVLRLAAGLYPQYCRGAGGGTAGGQ</sequence>
<dbReference type="EC" id="3.5.1.1" evidence="1"/>
<dbReference type="ExpressionAtlas" id="A0A2K3DIB9">
    <property type="expression patterns" value="baseline and differential"/>
</dbReference>
<proteinExistence type="predicted"/>
<dbReference type="PANTHER" id="PTHR43828:SF13">
    <property type="entry name" value="L-ASPARAGINASE 1-RELATED"/>
    <property type="match status" value="1"/>
</dbReference>
<feature type="domain" description="Asparaginase/glutaminase C-terminal" evidence="4">
    <location>
        <begin position="474"/>
        <end position="562"/>
    </location>
</feature>
<dbReference type="InterPro" id="IPR051642">
    <property type="entry name" value="SWI6-like"/>
</dbReference>